<sequence length="307" mass="35098">MRVVDCWWLFQLKTKLLYSWVADLLEQNASLVDTVSELEKVAVERVQLLEEKLRKSSSSVHQYMTKIQVADGHTSLSLRSLVSRLELDIGSLLVLIHRARTEGCWDIGGLVFHEVSYWDIFSSAPPPPSSPRKDEATETPKNDMELETLKAEVEFWRTRAKKAEAEAQQMQMSRETGRPGDIGALQQELEEARRLATERAEEIQALRNKIDVAEQHGKDVQAALAAEVAEKHDQVVQLRQRLNLMENDLQLSNMQTHFRDEIIKGMRKEVKRFKSQVSARGLGNCINSLRVFSECSHTPRHCILLMP</sequence>
<evidence type="ECO:0000256" key="2">
    <source>
        <dbReference type="SAM" id="MobiDB-lite"/>
    </source>
</evidence>
<name>A0ABQ9G387_9NEOP</name>
<proteinExistence type="predicted"/>
<evidence type="ECO:0000256" key="1">
    <source>
        <dbReference type="SAM" id="Coils"/>
    </source>
</evidence>
<comment type="caution">
    <text evidence="3">The sequence shown here is derived from an EMBL/GenBank/DDBJ whole genome shotgun (WGS) entry which is preliminary data.</text>
</comment>
<accession>A0ABQ9G387</accession>
<protein>
    <submittedName>
        <fullName evidence="3">Uncharacterized protein</fullName>
    </submittedName>
</protein>
<evidence type="ECO:0000313" key="4">
    <source>
        <dbReference type="Proteomes" id="UP001159363"/>
    </source>
</evidence>
<feature type="coiled-coil region" evidence="1">
    <location>
        <begin position="146"/>
        <end position="255"/>
    </location>
</feature>
<keyword evidence="4" id="KW-1185">Reference proteome</keyword>
<organism evidence="3 4">
    <name type="scientific">Dryococelus australis</name>
    <dbReference type="NCBI Taxonomy" id="614101"/>
    <lineage>
        <taxon>Eukaryota</taxon>
        <taxon>Metazoa</taxon>
        <taxon>Ecdysozoa</taxon>
        <taxon>Arthropoda</taxon>
        <taxon>Hexapoda</taxon>
        <taxon>Insecta</taxon>
        <taxon>Pterygota</taxon>
        <taxon>Neoptera</taxon>
        <taxon>Polyneoptera</taxon>
        <taxon>Phasmatodea</taxon>
        <taxon>Verophasmatodea</taxon>
        <taxon>Anareolatae</taxon>
        <taxon>Phasmatidae</taxon>
        <taxon>Eurycanthinae</taxon>
        <taxon>Dryococelus</taxon>
    </lineage>
</organism>
<dbReference type="Proteomes" id="UP001159363">
    <property type="component" value="Chromosome 16"/>
</dbReference>
<evidence type="ECO:0000313" key="3">
    <source>
        <dbReference type="EMBL" id="KAJ8865961.1"/>
    </source>
</evidence>
<gene>
    <name evidence="3" type="ORF">PR048_033485</name>
</gene>
<keyword evidence="1" id="KW-0175">Coiled coil</keyword>
<feature type="compositionally biased region" description="Basic and acidic residues" evidence="2">
    <location>
        <begin position="131"/>
        <end position="142"/>
    </location>
</feature>
<reference evidence="3 4" key="1">
    <citation type="submission" date="2023-02" db="EMBL/GenBank/DDBJ databases">
        <title>LHISI_Scaffold_Assembly.</title>
        <authorList>
            <person name="Stuart O.P."/>
            <person name="Cleave R."/>
            <person name="Magrath M.J.L."/>
            <person name="Mikheyev A.S."/>
        </authorList>
    </citation>
    <scope>NUCLEOTIDE SEQUENCE [LARGE SCALE GENOMIC DNA]</scope>
    <source>
        <strain evidence="3">Daus_M_001</strain>
        <tissue evidence="3">Leg muscle</tissue>
    </source>
</reference>
<dbReference type="EMBL" id="JARBHB010000017">
    <property type="protein sequence ID" value="KAJ8865961.1"/>
    <property type="molecule type" value="Genomic_DNA"/>
</dbReference>
<feature type="region of interest" description="Disordered" evidence="2">
    <location>
        <begin position="123"/>
        <end position="142"/>
    </location>
</feature>